<dbReference type="RefSeq" id="WP_280942776.1">
    <property type="nucleotide sequence ID" value="NZ_JARYGX010000021.1"/>
</dbReference>
<dbReference type="EMBL" id="JARYGX010000021">
    <property type="protein sequence ID" value="MDH7453557.1"/>
    <property type="molecule type" value="Genomic_DNA"/>
</dbReference>
<accession>A0ABT6MSG2</accession>
<keyword evidence="4" id="KW-1185">Reference proteome</keyword>
<feature type="chain" id="PRO_5046076356" description="Lipoprotein" evidence="2">
    <location>
        <begin position="25"/>
        <end position="125"/>
    </location>
</feature>
<proteinExistence type="predicted"/>
<organism evidence="3 4">
    <name type="scientific">Luteimonas composti</name>
    <dbReference type="NCBI Taxonomy" id="398257"/>
    <lineage>
        <taxon>Bacteria</taxon>
        <taxon>Pseudomonadati</taxon>
        <taxon>Pseudomonadota</taxon>
        <taxon>Gammaproteobacteria</taxon>
        <taxon>Lysobacterales</taxon>
        <taxon>Lysobacteraceae</taxon>
        <taxon>Luteimonas</taxon>
    </lineage>
</organism>
<comment type="caution">
    <text evidence="3">The sequence shown here is derived from an EMBL/GenBank/DDBJ whole genome shotgun (WGS) entry which is preliminary data.</text>
</comment>
<protein>
    <recommendedName>
        <fullName evidence="5">Lipoprotein</fullName>
    </recommendedName>
</protein>
<evidence type="ECO:0000313" key="3">
    <source>
        <dbReference type="EMBL" id="MDH7453557.1"/>
    </source>
</evidence>
<evidence type="ECO:0000256" key="1">
    <source>
        <dbReference type="SAM" id="MobiDB-lite"/>
    </source>
</evidence>
<reference evidence="3" key="1">
    <citation type="journal article" date="2007" name="Int. J. Syst. Evol. Microbiol.">
        <title>Luteimonas composti sp. nov., a moderately thermophilic bacterium isolated from food waste.</title>
        <authorList>
            <person name="Young C.C."/>
            <person name="Kampfer P."/>
            <person name="Chen W.M."/>
            <person name="Yen W.S."/>
            <person name="Arun A.B."/>
            <person name="Lai W.A."/>
            <person name="Shen F.T."/>
            <person name="Rekha P.D."/>
            <person name="Lin K.Y."/>
            <person name="Chou J.H."/>
        </authorList>
    </citation>
    <scope>NUCLEOTIDE SEQUENCE</scope>
    <source>
        <strain evidence="3">CC-YY355</strain>
    </source>
</reference>
<reference evidence="3" key="2">
    <citation type="submission" date="2023-04" db="EMBL/GenBank/DDBJ databases">
        <authorList>
            <person name="Sun J.-Q."/>
        </authorList>
    </citation>
    <scope>NUCLEOTIDE SEQUENCE</scope>
    <source>
        <strain evidence="3">CC-YY355</strain>
    </source>
</reference>
<gene>
    <name evidence="3" type="ORF">QF205_10835</name>
</gene>
<dbReference type="Proteomes" id="UP001160550">
    <property type="component" value="Unassembled WGS sequence"/>
</dbReference>
<feature type="region of interest" description="Disordered" evidence="1">
    <location>
        <begin position="85"/>
        <end position="125"/>
    </location>
</feature>
<keyword evidence="2" id="KW-0732">Signal</keyword>
<sequence>MRIALFLLALVLLAACTTSRPMMAPSGAQGYKIWCEMPSQCYSRAAQQCPYGYTIEASEKDYWGLGDIDGNLFIVCKTPEQAPSATATPAAAAPVSPATDAQPSQAPREMDPAKRCDACGRIGTP</sequence>
<feature type="compositionally biased region" description="Basic and acidic residues" evidence="1">
    <location>
        <begin position="108"/>
        <end position="118"/>
    </location>
</feature>
<feature type="signal peptide" evidence="2">
    <location>
        <begin position="1"/>
        <end position="24"/>
    </location>
</feature>
<feature type="compositionally biased region" description="Low complexity" evidence="1">
    <location>
        <begin position="85"/>
        <end position="101"/>
    </location>
</feature>
<evidence type="ECO:0008006" key="5">
    <source>
        <dbReference type="Google" id="ProtNLM"/>
    </source>
</evidence>
<evidence type="ECO:0000256" key="2">
    <source>
        <dbReference type="SAM" id="SignalP"/>
    </source>
</evidence>
<evidence type="ECO:0000313" key="4">
    <source>
        <dbReference type="Proteomes" id="UP001160550"/>
    </source>
</evidence>
<name>A0ABT6MSG2_9GAMM</name>
<dbReference type="PROSITE" id="PS51257">
    <property type="entry name" value="PROKAR_LIPOPROTEIN"/>
    <property type="match status" value="1"/>
</dbReference>